<organism evidence="1 2">
    <name type="scientific">Vaccinium darrowii</name>
    <dbReference type="NCBI Taxonomy" id="229202"/>
    <lineage>
        <taxon>Eukaryota</taxon>
        <taxon>Viridiplantae</taxon>
        <taxon>Streptophyta</taxon>
        <taxon>Embryophyta</taxon>
        <taxon>Tracheophyta</taxon>
        <taxon>Spermatophyta</taxon>
        <taxon>Magnoliopsida</taxon>
        <taxon>eudicotyledons</taxon>
        <taxon>Gunneridae</taxon>
        <taxon>Pentapetalae</taxon>
        <taxon>asterids</taxon>
        <taxon>Ericales</taxon>
        <taxon>Ericaceae</taxon>
        <taxon>Vaccinioideae</taxon>
        <taxon>Vaccinieae</taxon>
        <taxon>Vaccinium</taxon>
    </lineage>
</organism>
<evidence type="ECO:0000313" key="2">
    <source>
        <dbReference type="Proteomes" id="UP000828048"/>
    </source>
</evidence>
<dbReference type="EMBL" id="CM037158">
    <property type="protein sequence ID" value="KAH7852118.1"/>
    <property type="molecule type" value="Genomic_DNA"/>
</dbReference>
<protein>
    <submittedName>
        <fullName evidence="1">Uncharacterized protein</fullName>
    </submittedName>
</protein>
<dbReference type="Proteomes" id="UP000828048">
    <property type="component" value="Chromosome 8"/>
</dbReference>
<sequence>MRRQRSSFESSFNHDATTDNLDLNVANEDADQEIGANPVNQSSSLERNTGLLLRNTRRRTNPATDQDFLNSRLSSASPVYSSQLFQPSYQNWVTSPSSTSNPANFHFVASNSSYGYQRQENSQYAPGITTMQIAPAGTQLSPSPGFPQQNVTRSFPSSFTNGVHLPSTMRFAGISIDNRGQVGYQIQPSSASSAMRDNIESRFGNARAFPAPTQQIDVALRTLAPLRALIGVNPTLAPLQALIDVDPDRLLRTVRRAFDILVSAGAFVRYEDGRMVHDVNANLRLDVDNMSYEELLALEDCIGNVGSGFSEETILGALKRLTYQPMRLGGPVEEMCCICQEDFVDGEQLGILDCGHKYHVDCIKQWLLNKNNCPICKRTALAV</sequence>
<gene>
    <name evidence="1" type="ORF">Vadar_020864</name>
</gene>
<proteinExistence type="predicted"/>
<keyword evidence="2" id="KW-1185">Reference proteome</keyword>
<comment type="caution">
    <text evidence="1">The sequence shown here is derived from an EMBL/GenBank/DDBJ whole genome shotgun (WGS) entry which is preliminary data.</text>
</comment>
<name>A0ACB7YFZ0_9ERIC</name>
<reference evidence="1 2" key="1">
    <citation type="journal article" date="2021" name="Hortic Res">
        <title>High-quality reference genome and annotation aids understanding of berry development for evergreen blueberry (Vaccinium darrowii).</title>
        <authorList>
            <person name="Yu J."/>
            <person name="Hulse-Kemp A.M."/>
            <person name="Babiker E."/>
            <person name="Staton M."/>
        </authorList>
    </citation>
    <scope>NUCLEOTIDE SEQUENCE [LARGE SCALE GENOMIC DNA]</scope>
    <source>
        <strain evidence="2">cv. NJ 8807/NJ 8810</strain>
        <tissue evidence="1">Young leaf</tissue>
    </source>
</reference>
<evidence type="ECO:0000313" key="1">
    <source>
        <dbReference type="EMBL" id="KAH7852118.1"/>
    </source>
</evidence>
<accession>A0ACB7YFZ0</accession>